<reference evidence="4 5" key="1">
    <citation type="submission" date="2023-01" db="EMBL/GenBank/DDBJ databases">
        <authorList>
            <person name="Kreplak J."/>
        </authorList>
    </citation>
    <scope>NUCLEOTIDE SEQUENCE [LARGE SCALE GENOMIC DNA]</scope>
</reference>
<organism evidence="4 5">
    <name type="scientific">Vicia faba</name>
    <name type="common">Broad bean</name>
    <name type="synonym">Faba vulgaris</name>
    <dbReference type="NCBI Taxonomy" id="3906"/>
    <lineage>
        <taxon>Eukaryota</taxon>
        <taxon>Viridiplantae</taxon>
        <taxon>Streptophyta</taxon>
        <taxon>Embryophyta</taxon>
        <taxon>Tracheophyta</taxon>
        <taxon>Spermatophyta</taxon>
        <taxon>Magnoliopsida</taxon>
        <taxon>eudicotyledons</taxon>
        <taxon>Gunneridae</taxon>
        <taxon>Pentapetalae</taxon>
        <taxon>rosids</taxon>
        <taxon>fabids</taxon>
        <taxon>Fabales</taxon>
        <taxon>Fabaceae</taxon>
        <taxon>Papilionoideae</taxon>
        <taxon>50 kb inversion clade</taxon>
        <taxon>NPAAA clade</taxon>
        <taxon>Hologalegina</taxon>
        <taxon>IRL clade</taxon>
        <taxon>Fabeae</taxon>
        <taxon>Vicia</taxon>
    </lineage>
</organism>
<feature type="domain" description="Albumin I chain a" evidence="3">
    <location>
        <begin position="52"/>
        <end position="95"/>
    </location>
</feature>
<sequence length="111" mass="12215">MFSTKKVGAIYTCVGWPCYRTEPCGGGCHCLLAKVGPGYCARDKHVTKMVEEHPDLCESDADCTRKGSGSLCAFYPKSYLKYGWCFDTNSDAEASFKNALSSEFANMLKMP</sequence>
<gene>
    <name evidence="4" type="ORF">VFH_II236800</name>
</gene>
<name>A0AAV0ZRY6_VICFA</name>
<accession>A0AAV0ZRY6</accession>
<evidence type="ECO:0000259" key="3">
    <source>
        <dbReference type="Pfam" id="PF16720"/>
    </source>
</evidence>
<dbReference type="Proteomes" id="UP001157006">
    <property type="component" value="Chromosome 2"/>
</dbReference>
<dbReference type="AlphaFoldDB" id="A0AAV0ZRY6"/>
<dbReference type="Pfam" id="PF16720">
    <property type="entry name" value="Albumin_I_a"/>
    <property type="match status" value="1"/>
</dbReference>
<evidence type="ECO:0000313" key="5">
    <source>
        <dbReference type="Proteomes" id="UP001157006"/>
    </source>
</evidence>
<evidence type="ECO:0000256" key="2">
    <source>
        <dbReference type="ARBA" id="ARBA00023157"/>
    </source>
</evidence>
<proteinExistence type="predicted"/>
<evidence type="ECO:0000256" key="1">
    <source>
        <dbReference type="ARBA" id="ARBA00022854"/>
    </source>
</evidence>
<keyword evidence="5" id="KW-1185">Reference proteome</keyword>
<protein>
    <recommendedName>
        <fullName evidence="3">Albumin I chain a domain-containing protein</fullName>
    </recommendedName>
</protein>
<evidence type="ECO:0000313" key="4">
    <source>
        <dbReference type="EMBL" id="CAI8600706.1"/>
    </source>
</evidence>
<keyword evidence="2" id="KW-1015">Disulfide bond</keyword>
<dbReference type="EMBL" id="OX451737">
    <property type="protein sequence ID" value="CAI8600706.1"/>
    <property type="molecule type" value="Genomic_DNA"/>
</dbReference>
<dbReference type="InterPro" id="IPR032000">
    <property type="entry name" value="Albumin_I_a"/>
</dbReference>
<keyword evidence="1" id="KW-0960">Knottin</keyword>